<feature type="chain" id="PRO_5020376343" evidence="1">
    <location>
        <begin position="23"/>
        <end position="165"/>
    </location>
</feature>
<dbReference type="RefSeq" id="WP_133603242.1">
    <property type="nucleotide sequence ID" value="NZ_JAUFPJ010000006.1"/>
</dbReference>
<reference evidence="3 4" key="1">
    <citation type="submission" date="2019-03" db="EMBL/GenBank/DDBJ databases">
        <title>Genomic Encyclopedia of Type Strains, Phase IV (KMG-IV): sequencing the most valuable type-strain genomes for metagenomic binning, comparative biology and taxonomic classification.</title>
        <authorList>
            <person name="Goeker M."/>
        </authorList>
    </citation>
    <scope>NUCLEOTIDE SEQUENCE [LARGE SCALE GENOMIC DNA]</scope>
    <source>
        <strain evidence="3 4">DSM 25082</strain>
    </source>
</reference>
<accession>A0A4V3CJX9</accession>
<protein>
    <submittedName>
        <fullName evidence="3">Putative secreted protein with PEP-CTERM sorting signal/MYXO-CTERM domain-containing protein</fullName>
    </submittedName>
</protein>
<keyword evidence="4" id="KW-1185">Reference proteome</keyword>
<evidence type="ECO:0000256" key="1">
    <source>
        <dbReference type="SAM" id="SignalP"/>
    </source>
</evidence>
<evidence type="ECO:0000259" key="2">
    <source>
        <dbReference type="Pfam" id="PF07589"/>
    </source>
</evidence>
<name>A0A4V3CJX9_9BURK</name>
<dbReference type="Pfam" id="PF07589">
    <property type="entry name" value="PEP-CTERM"/>
    <property type="match status" value="1"/>
</dbReference>
<comment type="caution">
    <text evidence="3">The sequence shown here is derived from an EMBL/GenBank/DDBJ whole genome shotgun (WGS) entry which is preliminary data.</text>
</comment>
<feature type="domain" description="Ice-binding protein C-terminal" evidence="2">
    <location>
        <begin position="137"/>
        <end position="161"/>
    </location>
</feature>
<evidence type="ECO:0000313" key="4">
    <source>
        <dbReference type="Proteomes" id="UP000295357"/>
    </source>
</evidence>
<dbReference type="NCBIfam" id="TIGR02595">
    <property type="entry name" value="PEP_CTERM"/>
    <property type="match status" value="1"/>
</dbReference>
<dbReference type="OrthoDB" id="8566463at2"/>
<proteinExistence type="predicted"/>
<dbReference type="InterPro" id="IPR013424">
    <property type="entry name" value="Ice-binding_C"/>
</dbReference>
<gene>
    <name evidence="3" type="ORF">DFR39_103269</name>
</gene>
<evidence type="ECO:0000313" key="3">
    <source>
        <dbReference type="EMBL" id="TDP11343.1"/>
    </source>
</evidence>
<dbReference type="Proteomes" id="UP000295357">
    <property type="component" value="Unassembled WGS sequence"/>
</dbReference>
<feature type="signal peptide" evidence="1">
    <location>
        <begin position="1"/>
        <end position="22"/>
    </location>
</feature>
<organism evidence="3 4">
    <name type="scientific">Roseateles asaccharophilus</name>
    <dbReference type="NCBI Taxonomy" id="582607"/>
    <lineage>
        <taxon>Bacteria</taxon>
        <taxon>Pseudomonadati</taxon>
        <taxon>Pseudomonadota</taxon>
        <taxon>Betaproteobacteria</taxon>
        <taxon>Burkholderiales</taxon>
        <taxon>Sphaerotilaceae</taxon>
        <taxon>Roseateles</taxon>
    </lineage>
</organism>
<sequence>MMTMRHTLLAAALAIAGLNAQAASFNLTGQLADGPLSGQTFTGSFSYDERALTGAGSELLDLSAWSISALGQTFTSGTVGDQPQAAFWDGVFVGLNGSFVSGSNGLTLADGVVDFANAYVGYRTPAGEGFGSYSISAVPEPSTWLMSLAGLLAVGAVARRRKAAV</sequence>
<dbReference type="AlphaFoldDB" id="A0A4V3CJX9"/>
<keyword evidence="1" id="KW-0732">Signal</keyword>
<dbReference type="EMBL" id="SNXE01000003">
    <property type="protein sequence ID" value="TDP11343.1"/>
    <property type="molecule type" value="Genomic_DNA"/>
</dbReference>